<organism evidence="5 6">
    <name type="scientific">Kineosporia succinea</name>
    <dbReference type="NCBI Taxonomy" id="84632"/>
    <lineage>
        <taxon>Bacteria</taxon>
        <taxon>Bacillati</taxon>
        <taxon>Actinomycetota</taxon>
        <taxon>Actinomycetes</taxon>
        <taxon>Kineosporiales</taxon>
        <taxon>Kineosporiaceae</taxon>
        <taxon>Kineosporia</taxon>
    </lineage>
</organism>
<dbReference type="SMART" id="SM00421">
    <property type="entry name" value="HTH_LUXR"/>
    <property type="match status" value="1"/>
</dbReference>
<evidence type="ECO:0000256" key="3">
    <source>
        <dbReference type="ARBA" id="ARBA00023163"/>
    </source>
</evidence>
<sequence length="201" mass="22157">MSQVRLVLVTADPLSQAGVEGMLADHPRLRLVPASRAVDAHLLVLVAPRPDTRAAEAVRLASRYRRLPVLAVLGTPGDGDEAEARLSQLGVVACLWRPDVTPQRLAEEIVQVSHLGLNSRLGHDLDEYRRRHAPDTADSTPSGREADVLRLLADGFAIPEIARTLKFSERTVQKTLFAVTSRLHLRNRTQAMAYAWRKGVL</sequence>
<evidence type="ECO:0000256" key="2">
    <source>
        <dbReference type="ARBA" id="ARBA00023125"/>
    </source>
</evidence>
<evidence type="ECO:0000313" key="5">
    <source>
        <dbReference type="EMBL" id="MDP9825731.1"/>
    </source>
</evidence>
<dbReference type="SUPFAM" id="SSF46894">
    <property type="entry name" value="C-terminal effector domain of the bipartite response regulators"/>
    <property type="match status" value="1"/>
</dbReference>
<gene>
    <name evidence="5" type="ORF">J2S57_001480</name>
</gene>
<dbReference type="PANTHER" id="PTHR43214:SF24">
    <property type="entry name" value="TRANSCRIPTIONAL REGULATORY PROTEIN NARL-RELATED"/>
    <property type="match status" value="1"/>
</dbReference>
<evidence type="ECO:0000259" key="4">
    <source>
        <dbReference type="PROSITE" id="PS50043"/>
    </source>
</evidence>
<name>A0ABT9NZ67_9ACTN</name>
<keyword evidence="6" id="KW-1185">Reference proteome</keyword>
<dbReference type="Proteomes" id="UP001235712">
    <property type="component" value="Unassembled WGS sequence"/>
</dbReference>
<dbReference type="Gene3D" id="3.40.50.2300">
    <property type="match status" value="1"/>
</dbReference>
<dbReference type="InterPro" id="IPR000792">
    <property type="entry name" value="Tscrpt_reg_LuxR_C"/>
</dbReference>
<dbReference type="PROSITE" id="PS50043">
    <property type="entry name" value="HTH_LUXR_2"/>
    <property type="match status" value="1"/>
</dbReference>
<comment type="caution">
    <text evidence="5">The sequence shown here is derived from an EMBL/GenBank/DDBJ whole genome shotgun (WGS) entry which is preliminary data.</text>
</comment>
<evidence type="ECO:0000256" key="1">
    <source>
        <dbReference type="ARBA" id="ARBA00023015"/>
    </source>
</evidence>
<keyword evidence="1" id="KW-0805">Transcription regulation</keyword>
<dbReference type="CDD" id="cd06170">
    <property type="entry name" value="LuxR_C_like"/>
    <property type="match status" value="1"/>
</dbReference>
<protein>
    <submittedName>
        <fullName evidence="5">DNA-binding NarL/FixJ family response regulator</fullName>
    </submittedName>
</protein>
<dbReference type="Pfam" id="PF00196">
    <property type="entry name" value="GerE"/>
    <property type="match status" value="1"/>
</dbReference>
<feature type="domain" description="HTH luxR-type" evidence="4">
    <location>
        <begin position="134"/>
        <end position="199"/>
    </location>
</feature>
<dbReference type="RefSeq" id="WP_307239814.1">
    <property type="nucleotide sequence ID" value="NZ_JAUSQZ010000001.1"/>
</dbReference>
<dbReference type="GO" id="GO:0003677">
    <property type="term" value="F:DNA binding"/>
    <property type="evidence" value="ECO:0007669"/>
    <property type="project" value="UniProtKB-KW"/>
</dbReference>
<dbReference type="PANTHER" id="PTHR43214">
    <property type="entry name" value="TWO-COMPONENT RESPONSE REGULATOR"/>
    <property type="match status" value="1"/>
</dbReference>
<evidence type="ECO:0000313" key="6">
    <source>
        <dbReference type="Proteomes" id="UP001235712"/>
    </source>
</evidence>
<dbReference type="InterPro" id="IPR016032">
    <property type="entry name" value="Sig_transdc_resp-reg_C-effctor"/>
</dbReference>
<accession>A0ABT9NZ67</accession>
<keyword evidence="3" id="KW-0804">Transcription</keyword>
<keyword evidence="2 5" id="KW-0238">DNA-binding</keyword>
<dbReference type="EMBL" id="JAUSQZ010000001">
    <property type="protein sequence ID" value="MDP9825731.1"/>
    <property type="molecule type" value="Genomic_DNA"/>
</dbReference>
<proteinExistence type="predicted"/>
<dbReference type="PRINTS" id="PR00038">
    <property type="entry name" value="HTHLUXR"/>
</dbReference>
<dbReference type="InterPro" id="IPR039420">
    <property type="entry name" value="WalR-like"/>
</dbReference>
<reference evidence="5 6" key="1">
    <citation type="submission" date="2023-07" db="EMBL/GenBank/DDBJ databases">
        <title>Sequencing the genomes of 1000 actinobacteria strains.</title>
        <authorList>
            <person name="Klenk H.-P."/>
        </authorList>
    </citation>
    <scope>NUCLEOTIDE SEQUENCE [LARGE SCALE GENOMIC DNA]</scope>
    <source>
        <strain evidence="5 6">DSM 44388</strain>
    </source>
</reference>